<proteinExistence type="inferred from homology"/>
<name>A0A812B3G6_ACAPH</name>
<gene>
    <name evidence="8" type="ORF">SPHA_8527</name>
</gene>
<dbReference type="InterPro" id="IPR012394">
    <property type="entry name" value="Aldehyde_DH_NAD(P)"/>
</dbReference>
<keyword evidence="3" id="KW-0520">NAD</keyword>
<keyword evidence="6" id="KW-0812">Transmembrane</keyword>
<evidence type="ECO:0000313" key="9">
    <source>
        <dbReference type="Proteomes" id="UP000597762"/>
    </source>
</evidence>
<dbReference type="InterPro" id="IPR016160">
    <property type="entry name" value="Ald_DH_CS_CYS"/>
</dbReference>
<evidence type="ECO:0000256" key="4">
    <source>
        <dbReference type="PIRNR" id="PIRNR036492"/>
    </source>
</evidence>
<keyword evidence="6" id="KW-1133">Transmembrane helix</keyword>
<accession>A0A812B3G6</accession>
<dbReference type="PANTHER" id="PTHR43570">
    <property type="entry name" value="ALDEHYDE DEHYDROGENASE"/>
    <property type="match status" value="1"/>
</dbReference>
<dbReference type="Proteomes" id="UP000597762">
    <property type="component" value="Unassembled WGS sequence"/>
</dbReference>
<comment type="similarity">
    <text evidence="1 4">Belongs to the aldehyde dehydrogenase family.</text>
</comment>
<dbReference type="FunFam" id="3.40.605.10:FF:000004">
    <property type="entry name" value="Aldehyde dehydrogenase"/>
    <property type="match status" value="1"/>
</dbReference>
<reference evidence="8" key="1">
    <citation type="submission" date="2021-01" db="EMBL/GenBank/DDBJ databases">
        <authorList>
            <person name="Li R."/>
            <person name="Bekaert M."/>
        </authorList>
    </citation>
    <scope>NUCLEOTIDE SEQUENCE</scope>
    <source>
        <strain evidence="8">Farmed</strain>
    </source>
</reference>
<evidence type="ECO:0000256" key="6">
    <source>
        <dbReference type="SAM" id="Phobius"/>
    </source>
</evidence>
<feature type="active site" evidence="5">
    <location>
        <position position="188"/>
    </location>
</feature>
<organism evidence="8 9">
    <name type="scientific">Acanthosepion pharaonis</name>
    <name type="common">Pharaoh cuttlefish</name>
    <name type="synonym">Sepia pharaonis</name>
    <dbReference type="NCBI Taxonomy" id="158019"/>
    <lineage>
        <taxon>Eukaryota</taxon>
        <taxon>Metazoa</taxon>
        <taxon>Spiralia</taxon>
        <taxon>Lophotrochozoa</taxon>
        <taxon>Mollusca</taxon>
        <taxon>Cephalopoda</taxon>
        <taxon>Coleoidea</taxon>
        <taxon>Decapodiformes</taxon>
        <taxon>Sepiida</taxon>
        <taxon>Sepiina</taxon>
        <taxon>Sepiidae</taxon>
        <taxon>Acanthosepion</taxon>
    </lineage>
</organism>
<dbReference type="InterPro" id="IPR016163">
    <property type="entry name" value="Ald_DH_C"/>
</dbReference>
<dbReference type="EMBL" id="CAHIKZ030000277">
    <property type="protein sequence ID" value="CAE1165622.1"/>
    <property type="molecule type" value="Genomic_DNA"/>
</dbReference>
<protein>
    <recommendedName>
        <fullName evidence="4">Aldehyde dehydrogenase</fullName>
    </recommendedName>
</protein>
<dbReference type="InterPro" id="IPR016161">
    <property type="entry name" value="Ald_DH/histidinol_DH"/>
</dbReference>
<dbReference type="PIRSF" id="PIRSF036492">
    <property type="entry name" value="ALDH"/>
    <property type="match status" value="1"/>
</dbReference>
<evidence type="ECO:0000256" key="2">
    <source>
        <dbReference type="ARBA" id="ARBA00023002"/>
    </source>
</evidence>
<sequence length="469" mass="52625">MEWRRQQLRALLALMEENKDLFIEALRNDLYKHPFESLMMEIDFVCNEIISALNNLASWMAPEKVNKGLVNLADDCFIKKEPLGVVLIISPWNYPVQLLFSPMVGALAAGNCIVLKPSDLAPNTSELIETLIPKYMDSECIRVYPGGTEEASELLEQRFDHIFFTGNPNNGRAVMAAAAANLTPVTLELGGKCPVYVDSNCNLEVVAQRIIWGKLLNAGQSCVAPDYVMCGYDIQEHLFEKMKIAVQKFYGDRTGDSECYGRIVNDQHHQRLKSLLSRQKATYGGLIDDSQRMISPAIVIDVKPGDPLMEEEIFGPILPLVPVNGPEEAVEIINNREKPLTLYIFSHNKRLVQHFLSETSSGGVCINDTMTHVALESLPFGGVGESGMGHYHGKFSFDTFSHHRSVMWKSLALESVNSIRYPPYTEKNLRKLQWLMKKTLKRGGVLSFLPFIILGVFLLICSLDADSYF</sequence>
<feature type="active site" evidence="5">
    <location>
        <position position="222"/>
    </location>
</feature>
<dbReference type="AlphaFoldDB" id="A0A812B3G6"/>
<dbReference type="GO" id="GO:0006081">
    <property type="term" value="P:aldehyde metabolic process"/>
    <property type="evidence" value="ECO:0007669"/>
    <property type="project" value="InterPro"/>
</dbReference>
<keyword evidence="2 4" id="KW-0560">Oxidoreductase</keyword>
<evidence type="ECO:0000256" key="1">
    <source>
        <dbReference type="ARBA" id="ARBA00009986"/>
    </source>
</evidence>
<dbReference type="GO" id="GO:0005737">
    <property type="term" value="C:cytoplasm"/>
    <property type="evidence" value="ECO:0007669"/>
    <property type="project" value="TreeGrafter"/>
</dbReference>
<dbReference type="PROSITE" id="PS00070">
    <property type="entry name" value="ALDEHYDE_DEHYDR_CYS"/>
    <property type="match status" value="1"/>
</dbReference>
<evidence type="ECO:0000313" key="8">
    <source>
        <dbReference type="EMBL" id="CAE1165622.1"/>
    </source>
</evidence>
<dbReference type="GO" id="GO:0004029">
    <property type="term" value="F:aldehyde dehydrogenase (NAD+) activity"/>
    <property type="evidence" value="ECO:0007669"/>
    <property type="project" value="TreeGrafter"/>
</dbReference>
<dbReference type="InterPro" id="IPR016162">
    <property type="entry name" value="Ald_DH_N"/>
</dbReference>
<dbReference type="SUPFAM" id="SSF53720">
    <property type="entry name" value="ALDH-like"/>
    <property type="match status" value="1"/>
</dbReference>
<feature type="transmembrane region" description="Helical" evidence="6">
    <location>
        <begin position="445"/>
        <end position="465"/>
    </location>
</feature>
<feature type="domain" description="Aldehyde dehydrogenase" evidence="7">
    <location>
        <begin position="4"/>
        <end position="406"/>
    </location>
</feature>
<evidence type="ECO:0000259" key="7">
    <source>
        <dbReference type="Pfam" id="PF00171"/>
    </source>
</evidence>
<dbReference type="Gene3D" id="3.40.309.10">
    <property type="entry name" value="Aldehyde Dehydrogenase, Chain A, domain 2"/>
    <property type="match status" value="1"/>
</dbReference>
<evidence type="ECO:0000256" key="5">
    <source>
        <dbReference type="PIRSR" id="PIRSR036492-1"/>
    </source>
</evidence>
<dbReference type="Pfam" id="PF00171">
    <property type="entry name" value="Aldedh"/>
    <property type="match status" value="1"/>
</dbReference>
<dbReference type="InterPro" id="IPR015590">
    <property type="entry name" value="Aldehyde_DH_dom"/>
</dbReference>
<dbReference type="PANTHER" id="PTHR43570:SF16">
    <property type="entry name" value="ALDEHYDE DEHYDROGENASE TYPE III, ISOFORM Q"/>
    <property type="match status" value="1"/>
</dbReference>
<comment type="caution">
    <text evidence="8">The sequence shown here is derived from an EMBL/GenBank/DDBJ whole genome shotgun (WGS) entry which is preliminary data.</text>
</comment>
<keyword evidence="6" id="KW-0472">Membrane</keyword>
<keyword evidence="9" id="KW-1185">Reference proteome</keyword>
<dbReference type="OrthoDB" id="440325at2759"/>
<evidence type="ECO:0000256" key="3">
    <source>
        <dbReference type="ARBA" id="ARBA00023027"/>
    </source>
</evidence>
<dbReference type="FunFam" id="3.40.309.10:FF:000003">
    <property type="entry name" value="Aldehyde dehydrogenase"/>
    <property type="match status" value="1"/>
</dbReference>
<dbReference type="Gene3D" id="3.40.605.10">
    <property type="entry name" value="Aldehyde Dehydrogenase, Chain A, domain 1"/>
    <property type="match status" value="1"/>
</dbReference>